<reference evidence="4" key="1">
    <citation type="submission" date="2021-01" db="EMBL/GenBank/DDBJ databases">
        <title>Modified the classification status of verrucomicrobia.</title>
        <authorList>
            <person name="Feng X."/>
        </authorList>
    </citation>
    <scope>NUCLEOTIDE SEQUENCE</scope>
    <source>
        <strain evidence="4">KCTC 22201</strain>
    </source>
</reference>
<comment type="caution">
    <text evidence="4">The sequence shown here is derived from an EMBL/GenBank/DDBJ whole genome shotgun (WGS) entry which is preliminary data.</text>
</comment>
<keyword evidence="2" id="KW-0472">Membrane</keyword>
<dbReference type="Gene3D" id="3.30.700.10">
    <property type="entry name" value="Glycoprotein, Type 4 Pilin"/>
    <property type="match status" value="1"/>
</dbReference>
<keyword evidence="2" id="KW-0812">Transmembrane</keyword>
<gene>
    <name evidence="4" type="ORF">JIN81_17635</name>
</gene>
<dbReference type="InterPro" id="IPR011453">
    <property type="entry name" value="DUF1559"/>
</dbReference>
<evidence type="ECO:0000259" key="3">
    <source>
        <dbReference type="Pfam" id="PF07596"/>
    </source>
</evidence>
<organism evidence="4 5">
    <name type="scientific">Haloferula rosea</name>
    <dbReference type="NCBI Taxonomy" id="490093"/>
    <lineage>
        <taxon>Bacteria</taxon>
        <taxon>Pseudomonadati</taxon>
        <taxon>Verrucomicrobiota</taxon>
        <taxon>Verrucomicrobiia</taxon>
        <taxon>Verrucomicrobiales</taxon>
        <taxon>Verrucomicrobiaceae</taxon>
        <taxon>Haloferula</taxon>
    </lineage>
</organism>
<evidence type="ECO:0000313" key="4">
    <source>
        <dbReference type="EMBL" id="MBK1828861.1"/>
    </source>
</evidence>
<evidence type="ECO:0000313" key="5">
    <source>
        <dbReference type="Proteomes" id="UP000658278"/>
    </source>
</evidence>
<dbReference type="Pfam" id="PF07596">
    <property type="entry name" value="SBP_bac_10"/>
    <property type="match status" value="1"/>
</dbReference>
<feature type="region of interest" description="Disordered" evidence="1">
    <location>
        <begin position="187"/>
        <end position="207"/>
    </location>
</feature>
<dbReference type="AlphaFoldDB" id="A0A934RHY8"/>
<dbReference type="PANTHER" id="PTHR30093">
    <property type="entry name" value="GENERAL SECRETION PATHWAY PROTEIN G"/>
    <property type="match status" value="1"/>
</dbReference>
<feature type="transmembrane region" description="Helical" evidence="2">
    <location>
        <begin position="12"/>
        <end position="35"/>
    </location>
</feature>
<dbReference type="InterPro" id="IPR012902">
    <property type="entry name" value="N_methyl_site"/>
</dbReference>
<evidence type="ECO:0000256" key="1">
    <source>
        <dbReference type="SAM" id="MobiDB-lite"/>
    </source>
</evidence>
<keyword evidence="5" id="KW-1185">Reference proteome</keyword>
<proteinExistence type="predicted"/>
<feature type="domain" description="DUF1559" evidence="3">
    <location>
        <begin position="39"/>
        <end position="145"/>
    </location>
</feature>
<dbReference type="NCBIfam" id="TIGR02532">
    <property type="entry name" value="IV_pilin_GFxxxE"/>
    <property type="match status" value="1"/>
</dbReference>
<sequence>MKTHRPKFRASGFTLTELMIVIVIVAVLASLAFMVSSRVRERATSVTCTNNLRQIGLGLASFQADFKRYPGRNDGKAWDRAILPYLGYDGEDELRGNGAFSKSQWPQLENPAAYFACPSDRKERSADKYPRSYAIVPWTTNWSNGTAFRGWKDRPFNVGVPVSIVRKPAKAATVVEWHSGTERIENAVGSGGHAYHDRGGPDGPDDDVHRRNQIVLFADGHTEVLPFMSNSEFVEKYWPGSLGSAR</sequence>
<dbReference type="PANTHER" id="PTHR30093:SF2">
    <property type="entry name" value="TYPE II SECRETION SYSTEM PROTEIN H"/>
    <property type="match status" value="1"/>
</dbReference>
<accession>A0A934RHY8</accession>
<evidence type="ECO:0000256" key="2">
    <source>
        <dbReference type="SAM" id="Phobius"/>
    </source>
</evidence>
<dbReference type="SUPFAM" id="SSF54523">
    <property type="entry name" value="Pili subunits"/>
    <property type="match status" value="1"/>
</dbReference>
<dbReference type="RefSeq" id="WP_200283088.1">
    <property type="nucleotide sequence ID" value="NZ_JAENII010000019.1"/>
</dbReference>
<dbReference type="Proteomes" id="UP000658278">
    <property type="component" value="Unassembled WGS sequence"/>
</dbReference>
<feature type="compositionally biased region" description="Basic and acidic residues" evidence="1">
    <location>
        <begin position="194"/>
        <end position="207"/>
    </location>
</feature>
<protein>
    <submittedName>
        <fullName evidence="4">DUF1559 domain-containing protein</fullName>
    </submittedName>
</protein>
<dbReference type="InterPro" id="IPR045584">
    <property type="entry name" value="Pilin-like"/>
</dbReference>
<name>A0A934RHY8_9BACT</name>
<dbReference type="EMBL" id="JAENII010000019">
    <property type="protein sequence ID" value="MBK1828861.1"/>
    <property type="molecule type" value="Genomic_DNA"/>
</dbReference>
<dbReference type="Pfam" id="PF07963">
    <property type="entry name" value="N_methyl"/>
    <property type="match status" value="1"/>
</dbReference>
<keyword evidence="2" id="KW-1133">Transmembrane helix</keyword>